<sequence>LESKTNFTLDSRHTLGSQCILNGKLGDIITMDSQLINSVSDLGNLHLSGYLS</sequence>
<proteinExistence type="predicted"/>
<feature type="non-terminal residue" evidence="1">
    <location>
        <position position="1"/>
    </location>
</feature>
<evidence type="ECO:0000313" key="1">
    <source>
        <dbReference type="EMBL" id="KAK0049711.1"/>
    </source>
</evidence>
<dbReference type="AlphaFoldDB" id="A0AAD8B853"/>
<evidence type="ECO:0000313" key="2">
    <source>
        <dbReference type="Proteomes" id="UP001233172"/>
    </source>
</evidence>
<feature type="non-terminal residue" evidence="1">
    <location>
        <position position="52"/>
    </location>
</feature>
<dbReference type="Proteomes" id="UP001233172">
    <property type="component" value="Unassembled WGS sequence"/>
</dbReference>
<reference evidence="1" key="2">
    <citation type="submission" date="2023-04" db="EMBL/GenBank/DDBJ databases">
        <authorList>
            <person name="Bu L."/>
            <person name="Lu L."/>
            <person name="Laidemitt M.R."/>
            <person name="Zhang S.M."/>
            <person name="Mutuku M."/>
            <person name="Mkoji G."/>
            <person name="Steinauer M."/>
            <person name="Loker E.S."/>
        </authorList>
    </citation>
    <scope>NUCLEOTIDE SEQUENCE</scope>
    <source>
        <strain evidence="1">KasaAsao</strain>
        <tissue evidence="1">Whole Snail</tissue>
    </source>
</reference>
<protein>
    <submittedName>
        <fullName evidence="1">Uncharacterized protein</fullName>
    </submittedName>
</protein>
<reference evidence="1" key="1">
    <citation type="journal article" date="2023" name="PLoS Negl. Trop. Dis.">
        <title>A genome sequence for Biomphalaria pfeifferi, the major vector snail for the human-infecting parasite Schistosoma mansoni.</title>
        <authorList>
            <person name="Bu L."/>
            <person name="Lu L."/>
            <person name="Laidemitt M.R."/>
            <person name="Zhang S.M."/>
            <person name="Mutuku M."/>
            <person name="Mkoji G."/>
            <person name="Steinauer M."/>
            <person name="Loker E.S."/>
        </authorList>
    </citation>
    <scope>NUCLEOTIDE SEQUENCE</scope>
    <source>
        <strain evidence="1">KasaAsao</strain>
    </source>
</reference>
<gene>
    <name evidence="1" type="ORF">Bpfe_020896</name>
</gene>
<accession>A0AAD8B853</accession>
<comment type="caution">
    <text evidence="1">The sequence shown here is derived from an EMBL/GenBank/DDBJ whole genome shotgun (WGS) entry which is preliminary data.</text>
</comment>
<keyword evidence="2" id="KW-1185">Reference proteome</keyword>
<dbReference type="EMBL" id="JASAOG010000123">
    <property type="protein sequence ID" value="KAK0049711.1"/>
    <property type="molecule type" value="Genomic_DNA"/>
</dbReference>
<name>A0AAD8B853_BIOPF</name>
<organism evidence="1 2">
    <name type="scientific">Biomphalaria pfeifferi</name>
    <name type="common">Bloodfluke planorb</name>
    <name type="synonym">Freshwater snail</name>
    <dbReference type="NCBI Taxonomy" id="112525"/>
    <lineage>
        <taxon>Eukaryota</taxon>
        <taxon>Metazoa</taxon>
        <taxon>Spiralia</taxon>
        <taxon>Lophotrochozoa</taxon>
        <taxon>Mollusca</taxon>
        <taxon>Gastropoda</taxon>
        <taxon>Heterobranchia</taxon>
        <taxon>Euthyneura</taxon>
        <taxon>Panpulmonata</taxon>
        <taxon>Hygrophila</taxon>
        <taxon>Lymnaeoidea</taxon>
        <taxon>Planorbidae</taxon>
        <taxon>Biomphalaria</taxon>
    </lineage>
</organism>